<dbReference type="SUPFAM" id="SSF88802">
    <property type="entry name" value="Pre-PUA domain"/>
    <property type="match status" value="1"/>
</dbReference>
<dbReference type="InterPro" id="IPR004521">
    <property type="entry name" value="Uncharacterised_CHP00451"/>
</dbReference>
<dbReference type="Pfam" id="PF14810">
    <property type="entry name" value="TGT_C2"/>
    <property type="match status" value="1"/>
</dbReference>
<dbReference type="CDD" id="cd21149">
    <property type="entry name" value="PUA_archaeosine_TGT"/>
    <property type="match status" value="1"/>
</dbReference>
<dbReference type="Pfam" id="PF01472">
    <property type="entry name" value="PUA"/>
    <property type="match status" value="1"/>
</dbReference>
<organism evidence="2 3">
    <name type="scientific">Stygiolobus azoricus</name>
    <dbReference type="NCBI Taxonomy" id="41675"/>
    <lineage>
        <taxon>Archaea</taxon>
        <taxon>Thermoproteota</taxon>
        <taxon>Thermoprotei</taxon>
        <taxon>Sulfolobales</taxon>
        <taxon>Sulfolobaceae</taxon>
        <taxon>Stygiolobus</taxon>
    </lineage>
</organism>
<dbReference type="KEGG" id="sazo:D1868_01995"/>
<dbReference type="OrthoDB" id="7576at2157"/>
<dbReference type="InterPro" id="IPR015947">
    <property type="entry name" value="PUA-like_sf"/>
</dbReference>
<reference evidence="2 3" key="1">
    <citation type="submission" date="2019-10" db="EMBL/GenBank/DDBJ databases">
        <title>Genome Sequences from Six Type Strain Members of the Archaeal Family Sulfolobaceae: Acidianus ambivalens, Acidianus infernus, Metallosphaera prunae, Stygiolobus azoricus, Sulfolobus metallicus, and Sulfurisphaera ohwakuensis.</title>
        <authorList>
            <person name="Counts J.A."/>
            <person name="Kelly R.M."/>
        </authorList>
    </citation>
    <scope>NUCLEOTIDE SEQUENCE [LARGE SCALE GENOMIC DNA]</scope>
    <source>
        <strain evidence="2 3">FC6</strain>
    </source>
</reference>
<sequence>MINLTQAKPASYAEIRKLKTIASYQFSSTIADCLFPPNEKFFIQYSMATNKIRNILDHNLRLFLVLRAQDYLFSLTEISGQIIKKCSDKPKFRFVVLNDISQFIKEGRNVFCKFVLEADESIRAGDEVLVVNEDDELLAIGRARVSGEEVKHYKRGIAVIVKREVKDE</sequence>
<dbReference type="AlphaFoldDB" id="A0A650CM03"/>
<dbReference type="NCBIfam" id="TIGR00451">
    <property type="entry name" value="unchar_dom_2"/>
    <property type="match status" value="1"/>
</dbReference>
<evidence type="ECO:0000313" key="2">
    <source>
        <dbReference type="EMBL" id="QGR18880.1"/>
    </source>
</evidence>
<dbReference type="EMBL" id="CP045483">
    <property type="protein sequence ID" value="QGR18880.1"/>
    <property type="molecule type" value="Genomic_DNA"/>
</dbReference>
<dbReference type="InterPro" id="IPR038250">
    <property type="entry name" value="TGT_C2_sf"/>
</dbReference>
<protein>
    <submittedName>
        <fullName evidence="2">Pseudouridine synthase</fullName>
    </submittedName>
</protein>
<dbReference type="RefSeq" id="WP_156005109.1">
    <property type="nucleotide sequence ID" value="NZ_CP045483.1"/>
</dbReference>
<dbReference type="Gene3D" id="2.30.130.10">
    <property type="entry name" value="PUA domain"/>
    <property type="match status" value="1"/>
</dbReference>
<name>A0A650CM03_9CREN</name>
<proteinExistence type="predicted"/>
<keyword evidence="3" id="KW-1185">Reference proteome</keyword>
<gene>
    <name evidence="2" type="ORF">D1868_01995</name>
</gene>
<dbReference type="InterPro" id="IPR002478">
    <property type="entry name" value="PUA"/>
</dbReference>
<dbReference type="SMART" id="SM00359">
    <property type="entry name" value="PUA"/>
    <property type="match status" value="1"/>
</dbReference>
<dbReference type="PROSITE" id="PS50890">
    <property type="entry name" value="PUA"/>
    <property type="match status" value="1"/>
</dbReference>
<dbReference type="InterPro" id="IPR036974">
    <property type="entry name" value="PUA_sf"/>
</dbReference>
<feature type="domain" description="PUA" evidence="1">
    <location>
        <begin position="92"/>
        <end position="166"/>
    </location>
</feature>
<evidence type="ECO:0000313" key="3">
    <source>
        <dbReference type="Proteomes" id="UP000423396"/>
    </source>
</evidence>
<dbReference type="InterPro" id="IPR029402">
    <property type="entry name" value="TGT_C2"/>
</dbReference>
<dbReference type="Gene3D" id="3.10.450.90">
    <property type="entry name" value="ArcTGT, C2 domain"/>
    <property type="match status" value="1"/>
</dbReference>
<dbReference type="GeneID" id="42797806"/>
<dbReference type="Proteomes" id="UP000423396">
    <property type="component" value="Chromosome"/>
</dbReference>
<dbReference type="GO" id="GO:0003723">
    <property type="term" value="F:RNA binding"/>
    <property type="evidence" value="ECO:0007669"/>
    <property type="project" value="InterPro"/>
</dbReference>
<evidence type="ECO:0000259" key="1">
    <source>
        <dbReference type="SMART" id="SM00359"/>
    </source>
</evidence>
<accession>A0A650CM03</accession>
<dbReference type="SUPFAM" id="SSF88697">
    <property type="entry name" value="PUA domain-like"/>
    <property type="match status" value="1"/>
</dbReference>